<keyword evidence="2" id="KW-0805">Transcription regulation</keyword>
<gene>
    <name evidence="6" type="ORF">VSX56_18080</name>
</gene>
<evidence type="ECO:0000256" key="1">
    <source>
        <dbReference type="ARBA" id="ARBA00009437"/>
    </source>
</evidence>
<dbReference type="PANTHER" id="PTHR30427">
    <property type="entry name" value="TRANSCRIPTIONAL ACTIVATOR PROTEIN LYSR"/>
    <property type="match status" value="1"/>
</dbReference>
<comment type="similarity">
    <text evidence="1">Belongs to the LysR transcriptional regulatory family.</text>
</comment>
<dbReference type="SUPFAM" id="SSF53850">
    <property type="entry name" value="Periplasmic binding protein-like II"/>
    <property type="match status" value="1"/>
</dbReference>
<dbReference type="PRINTS" id="PR00039">
    <property type="entry name" value="HTHLYSR"/>
</dbReference>
<dbReference type="Pfam" id="PF03466">
    <property type="entry name" value="LysR_substrate"/>
    <property type="match status" value="1"/>
</dbReference>
<protein>
    <submittedName>
        <fullName evidence="6">LysR family transcriptional regulator</fullName>
    </submittedName>
</protein>
<evidence type="ECO:0000256" key="3">
    <source>
        <dbReference type="ARBA" id="ARBA00023125"/>
    </source>
</evidence>
<dbReference type="PROSITE" id="PS50931">
    <property type="entry name" value="HTH_LYSR"/>
    <property type="match status" value="1"/>
</dbReference>
<evidence type="ECO:0000256" key="2">
    <source>
        <dbReference type="ARBA" id="ARBA00023015"/>
    </source>
</evidence>
<comment type="caution">
    <text evidence="6">The sequence shown here is derived from an EMBL/GenBank/DDBJ whole genome shotgun (WGS) entry which is preliminary data.</text>
</comment>
<dbReference type="InterPro" id="IPR036390">
    <property type="entry name" value="WH_DNA-bd_sf"/>
</dbReference>
<evidence type="ECO:0000259" key="5">
    <source>
        <dbReference type="PROSITE" id="PS50931"/>
    </source>
</evidence>
<dbReference type="Pfam" id="PF00126">
    <property type="entry name" value="HTH_1"/>
    <property type="match status" value="1"/>
</dbReference>
<evidence type="ECO:0000256" key="4">
    <source>
        <dbReference type="ARBA" id="ARBA00023163"/>
    </source>
</evidence>
<dbReference type="Gene3D" id="1.10.10.10">
    <property type="entry name" value="Winged helix-like DNA-binding domain superfamily/Winged helix DNA-binding domain"/>
    <property type="match status" value="1"/>
</dbReference>
<organism evidence="6 7">
    <name type="scientific">Thioclava kandeliae</name>
    <dbReference type="NCBI Taxonomy" id="3070818"/>
    <lineage>
        <taxon>Bacteria</taxon>
        <taxon>Pseudomonadati</taxon>
        <taxon>Pseudomonadota</taxon>
        <taxon>Alphaproteobacteria</taxon>
        <taxon>Rhodobacterales</taxon>
        <taxon>Paracoccaceae</taxon>
        <taxon>Thioclava</taxon>
    </lineage>
</organism>
<dbReference type="SUPFAM" id="SSF46785">
    <property type="entry name" value="Winged helix' DNA-binding domain"/>
    <property type="match status" value="1"/>
</dbReference>
<name>A0ABV1SLB2_9RHOB</name>
<dbReference type="InterPro" id="IPR000847">
    <property type="entry name" value="LysR_HTH_N"/>
</dbReference>
<dbReference type="EMBL" id="JAYWLC010000024">
    <property type="protein sequence ID" value="MER5173677.1"/>
    <property type="molecule type" value="Genomic_DNA"/>
</dbReference>
<keyword evidence="3" id="KW-0238">DNA-binding</keyword>
<keyword evidence="7" id="KW-1185">Reference proteome</keyword>
<feature type="domain" description="HTH lysR-type" evidence="5">
    <location>
        <begin position="3"/>
        <end position="60"/>
    </location>
</feature>
<dbReference type="InterPro" id="IPR036388">
    <property type="entry name" value="WH-like_DNA-bd_sf"/>
</dbReference>
<dbReference type="RefSeq" id="WP_350939024.1">
    <property type="nucleotide sequence ID" value="NZ_JAYWLC010000024.1"/>
</dbReference>
<keyword evidence="4" id="KW-0804">Transcription</keyword>
<reference evidence="6 7" key="1">
    <citation type="submission" date="2024-06" db="EMBL/GenBank/DDBJ databases">
        <title>Thioclava kandeliae sp. nov. from a rhizosphere soil sample of Kandelia candel in a mangrove.</title>
        <authorList>
            <person name="Mu T."/>
        </authorList>
    </citation>
    <scope>NUCLEOTIDE SEQUENCE [LARGE SCALE GENOMIC DNA]</scope>
    <source>
        <strain evidence="6 7">CPCC 100088</strain>
    </source>
</reference>
<dbReference type="Gene3D" id="3.40.190.290">
    <property type="match status" value="1"/>
</dbReference>
<dbReference type="PANTHER" id="PTHR30427:SF1">
    <property type="entry name" value="TRANSCRIPTIONAL ACTIVATOR PROTEIN LYSR"/>
    <property type="match status" value="1"/>
</dbReference>
<dbReference type="Proteomes" id="UP001438953">
    <property type="component" value="Unassembled WGS sequence"/>
</dbReference>
<evidence type="ECO:0000313" key="7">
    <source>
        <dbReference type="Proteomes" id="UP001438953"/>
    </source>
</evidence>
<dbReference type="InterPro" id="IPR005119">
    <property type="entry name" value="LysR_subst-bd"/>
</dbReference>
<proteinExistence type="inferred from homology"/>
<sequence>MMITHRQIEAFREVMRNGSVTAAAEYLGLSQPAVSRLIRDLEASIAFPLFTRHGSRVMPTPAAEEYWEVVERSFIGLDVLDQTAQRIRAGGHSGLSIATAPVFAPTLLADAIAELARRGQLQDMGALHITTLPVVRQVARRQAELGLNMASHHQHEVDLVASHAVGFHLIATPNHPLAGRDEVTPEDLAGQPYVGFDEGTVTGQIQGRWFSTLGTGPVFLLRSYLANVISAFVLRGFGVSVVDPWTAAQHRMAGGISCPMRVREEMHIALIKPLGARLSHLAEHFVEEIGRQVRNLNEA</sequence>
<evidence type="ECO:0000313" key="6">
    <source>
        <dbReference type="EMBL" id="MER5173677.1"/>
    </source>
</evidence>
<accession>A0ABV1SLB2</accession>